<feature type="region of interest" description="Disordered" evidence="1">
    <location>
        <begin position="1"/>
        <end position="50"/>
    </location>
</feature>
<proteinExistence type="predicted"/>
<gene>
    <name evidence="2" type="ORF">EI77_04762</name>
</gene>
<feature type="region of interest" description="Disordered" evidence="1">
    <location>
        <begin position="78"/>
        <end position="116"/>
    </location>
</feature>
<dbReference type="AlphaFoldDB" id="A0A4R7RL53"/>
<name>A0A4R7RL53_9BACT</name>
<evidence type="ECO:0000313" key="3">
    <source>
        <dbReference type="Proteomes" id="UP000295662"/>
    </source>
</evidence>
<dbReference type="Proteomes" id="UP000295662">
    <property type="component" value="Unassembled WGS sequence"/>
</dbReference>
<keyword evidence="3" id="KW-1185">Reference proteome</keyword>
<protein>
    <submittedName>
        <fullName evidence="2">Uncharacterized protein</fullName>
    </submittedName>
</protein>
<evidence type="ECO:0000313" key="2">
    <source>
        <dbReference type="EMBL" id="TDU62080.1"/>
    </source>
</evidence>
<feature type="non-terminal residue" evidence="2">
    <location>
        <position position="1"/>
    </location>
</feature>
<reference evidence="2 3" key="1">
    <citation type="submission" date="2019-03" db="EMBL/GenBank/DDBJ databases">
        <title>Genomic Encyclopedia of Archaeal and Bacterial Type Strains, Phase II (KMG-II): from individual species to whole genera.</title>
        <authorList>
            <person name="Goeker M."/>
        </authorList>
    </citation>
    <scope>NUCLEOTIDE SEQUENCE [LARGE SCALE GENOMIC DNA]</scope>
    <source>
        <strain evidence="2 3">ATCC 25309</strain>
    </source>
</reference>
<comment type="caution">
    <text evidence="2">The sequence shown here is derived from an EMBL/GenBank/DDBJ whole genome shotgun (WGS) entry which is preliminary data.</text>
</comment>
<dbReference type="EMBL" id="SOCA01000028">
    <property type="protein sequence ID" value="TDU62080.1"/>
    <property type="molecule type" value="Genomic_DNA"/>
</dbReference>
<evidence type="ECO:0000256" key="1">
    <source>
        <dbReference type="SAM" id="MobiDB-lite"/>
    </source>
</evidence>
<organism evidence="2 3">
    <name type="scientific">Prosthecobacter fusiformis</name>
    <dbReference type="NCBI Taxonomy" id="48464"/>
    <lineage>
        <taxon>Bacteria</taxon>
        <taxon>Pseudomonadati</taxon>
        <taxon>Verrucomicrobiota</taxon>
        <taxon>Verrucomicrobiia</taxon>
        <taxon>Verrucomicrobiales</taxon>
        <taxon>Verrucomicrobiaceae</taxon>
        <taxon>Prosthecobacter</taxon>
    </lineage>
</organism>
<feature type="compositionally biased region" description="Low complexity" evidence="1">
    <location>
        <begin position="1"/>
        <end position="10"/>
    </location>
</feature>
<sequence length="275" mass="30358">SIPQPGAAASSPPPVWQGHIGQDAQGRPVQATVHGRNTDGSYHVTIQGRPSVNLSEADAAALSGMRPDELHTKSQANAEALPPEPGMPEKATTQDHEPAGSEGELDETNAVKGAGRYDQVPLMARWKDNPDGAVRTWDEAKQIFRKHIKKVEPMMEEALDLVDVIEVRFKTPEEMKGKWASYAPARGKKHYQWRDFFDNGRIVLHVDQRVVKSDQAILGIIAHELYELNAIRNKIGSGSIPAVALQRFIDDVHSAAVELQNKSVHHKQNQNDKTN</sequence>
<accession>A0A4R7RL53</accession>